<dbReference type="EMBL" id="CP108222">
    <property type="protein sequence ID" value="WTT18088.1"/>
    <property type="molecule type" value="Genomic_DNA"/>
</dbReference>
<dbReference type="AlphaFoldDB" id="A0AAU2A072"/>
<feature type="transmembrane region" description="Helical" evidence="1">
    <location>
        <begin position="6"/>
        <end position="24"/>
    </location>
</feature>
<organism evidence="2">
    <name type="scientific">Streptomyces sp. NBC_00093</name>
    <dbReference type="NCBI Taxonomy" id="2975649"/>
    <lineage>
        <taxon>Bacteria</taxon>
        <taxon>Bacillati</taxon>
        <taxon>Actinomycetota</taxon>
        <taxon>Actinomycetes</taxon>
        <taxon>Kitasatosporales</taxon>
        <taxon>Streptomycetaceae</taxon>
        <taxon>Streptomyces</taxon>
    </lineage>
</organism>
<sequence>METFVTVIVTIAMIAVGVLLIHRLNSQHDDRIASFHYGRSGMPVAGPAPSAPRKVREWLRLRRRTHR</sequence>
<protein>
    <recommendedName>
        <fullName evidence="3">Secreted protein</fullName>
    </recommendedName>
</protein>
<keyword evidence="1" id="KW-1133">Transmembrane helix</keyword>
<accession>A0AAU2A072</accession>
<reference evidence="2" key="1">
    <citation type="submission" date="2022-10" db="EMBL/GenBank/DDBJ databases">
        <title>The complete genomes of actinobacterial strains from the NBC collection.</title>
        <authorList>
            <person name="Joergensen T.S."/>
            <person name="Alvarez Arevalo M."/>
            <person name="Sterndorff E.B."/>
            <person name="Faurdal D."/>
            <person name="Vuksanovic O."/>
            <person name="Mourched A.-S."/>
            <person name="Charusanti P."/>
            <person name="Shaw S."/>
            <person name="Blin K."/>
            <person name="Weber T."/>
        </authorList>
    </citation>
    <scope>NUCLEOTIDE SEQUENCE</scope>
    <source>
        <strain evidence="2">NBC_00093</strain>
    </source>
</reference>
<name>A0AAU2A072_9ACTN</name>
<proteinExistence type="predicted"/>
<evidence type="ECO:0000256" key="1">
    <source>
        <dbReference type="SAM" id="Phobius"/>
    </source>
</evidence>
<gene>
    <name evidence="2" type="ORF">OHA22_22380</name>
</gene>
<keyword evidence="1" id="KW-0472">Membrane</keyword>
<evidence type="ECO:0008006" key="3">
    <source>
        <dbReference type="Google" id="ProtNLM"/>
    </source>
</evidence>
<evidence type="ECO:0000313" key="2">
    <source>
        <dbReference type="EMBL" id="WTT18088.1"/>
    </source>
</evidence>
<keyword evidence="1" id="KW-0812">Transmembrane</keyword>